<evidence type="ECO:0000256" key="1">
    <source>
        <dbReference type="ARBA" id="ARBA00022692"/>
    </source>
</evidence>
<dbReference type="CDD" id="cd17477">
    <property type="entry name" value="MFS_YcaD_like"/>
    <property type="match status" value="1"/>
</dbReference>
<dbReference type="PROSITE" id="PS50850">
    <property type="entry name" value="MFS"/>
    <property type="match status" value="1"/>
</dbReference>
<feature type="transmembrane region" description="Helical" evidence="4">
    <location>
        <begin position="98"/>
        <end position="119"/>
    </location>
</feature>
<evidence type="ECO:0000256" key="3">
    <source>
        <dbReference type="ARBA" id="ARBA00023136"/>
    </source>
</evidence>
<dbReference type="InterPro" id="IPR036259">
    <property type="entry name" value="MFS_trans_sf"/>
</dbReference>
<organism evidence="6 7">
    <name type="scientific">Rhizomicrobium electricum</name>
    <dbReference type="NCBI Taxonomy" id="480070"/>
    <lineage>
        <taxon>Bacteria</taxon>
        <taxon>Pseudomonadati</taxon>
        <taxon>Pseudomonadota</taxon>
        <taxon>Alphaproteobacteria</taxon>
        <taxon>Micropepsales</taxon>
        <taxon>Micropepsaceae</taxon>
        <taxon>Rhizomicrobium</taxon>
    </lineage>
</organism>
<evidence type="ECO:0000259" key="5">
    <source>
        <dbReference type="PROSITE" id="PS50850"/>
    </source>
</evidence>
<feature type="domain" description="Major facilitator superfamily (MFS) profile" evidence="5">
    <location>
        <begin position="199"/>
        <end position="411"/>
    </location>
</feature>
<dbReference type="PANTHER" id="PTHR23521">
    <property type="entry name" value="TRANSPORTER MFS SUPERFAMILY"/>
    <property type="match status" value="1"/>
</dbReference>
<evidence type="ECO:0000313" key="7">
    <source>
        <dbReference type="Proteomes" id="UP001499951"/>
    </source>
</evidence>
<protein>
    <submittedName>
        <fullName evidence="6">MFS transporter</fullName>
    </submittedName>
</protein>
<reference evidence="7" key="1">
    <citation type="journal article" date="2019" name="Int. J. Syst. Evol. Microbiol.">
        <title>The Global Catalogue of Microorganisms (GCM) 10K type strain sequencing project: providing services to taxonomists for standard genome sequencing and annotation.</title>
        <authorList>
            <consortium name="The Broad Institute Genomics Platform"/>
            <consortium name="The Broad Institute Genome Sequencing Center for Infectious Disease"/>
            <person name="Wu L."/>
            <person name="Ma J."/>
        </authorList>
    </citation>
    <scope>NUCLEOTIDE SEQUENCE [LARGE SCALE GENOMIC DNA]</scope>
    <source>
        <strain evidence="7">JCM 15089</strain>
    </source>
</reference>
<keyword evidence="1 4" id="KW-0812">Transmembrane</keyword>
<keyword evidence="2 4" id="KW-1133">Transmembrane helix</keyword>
<feature type="transmembrane region" description="Helical" evidence="4">
    <location>
        <begin position="131"/>
        <end position="152"/>
    </location>
</feature>
<evidence type="ECO:0000313" key="6">
    <source>
        <dbReference type="EMBL" id="GAA0575476.1"/>
    </source>
</evidence>
<evidence type="ECO:0000256" key="2">
    <source>
        <dbReference type="ARBA" id="ARBA00022989"/>
    </source>
</evidence>
<dbReference type="InterPro" id="IPR011701">
    <property type="entry name" value="MFS"/>
</dbReference>
<feature type="transmembrane region" description="Helical" evidence="4">
    <location>
        <begin position="37"/>
        <end position="59"/>
    </location>
</feature>
<keyword evidence="7" id="KW-1185">Reference proteome</keyword>
<dbReference type="EMBL" id="BAAADD010000006">
    <property type="protein sequence ID" value="GAA0575476.1"/>
    <property type="molecule type" value="Genomic_DNA"/>
</dbReference>
<dbReference type="Pfam" id="PF07690">
    <property type="entry name" value="MFS_1"/>
    <property type="match status" value="1"/>
</dbReference>
<dbReference type="InterPro" id="IPR047200">
    <property type="entry name" value="MFS_YcaD-like"/>
</dbReference>
<feature type="transmembrane region" description="Helical" evidence="4">
    <location>
        <begin position="71"/>
        <end position="92"/>
    </location>
</feature>
<feature type="transmembrane region" description="Helical" evidence="4">
    <location>
        <begin position="357"/>
        <end position="378"/>
    </location>
</feature>
<proteinExistence type="predicted"/>
<feature type="transmembrane region" description="Helical" evidence="4">
    <location>
        <begin position="323"/>
        <end position="345"/>
    </location>
</feature>
<comment type="caution">
    <text evidence="6">The sequence shown here is derived from an EMBL/GenBank/DDBJ whole genome shotgun (WGS) entry which is preliminary data.</text>
</comment>
<dbReference type="PANTHER" id="PTHR23521:SF3">
    <property type="entry name" value="MFS TRANSPORTER"/>
    <property type="match status" value="1"/>
</dbReference>
<dbReference type="SUPFAM" id="SSF103473">
    <property type="entry name" value="MFS general substrate transporter"/>
    <property type="match status" value="1"/>
</dbReference>
<name>A0ABP3Q0G5_9PROT</name>
<evidence type="ECO:0000256" key="4">
    <source>
        <dbReference type="SAM" id="Phobius"/>
    </source>
</evidence>
<accession>A0ABP3Q0G5</accession>
<feature type="transmembrane region" description="Helical" evidence="4">
    <location>
        <begin position="264"/>
        <end position="283"/>
    </location>
</feature>
<keyword evidence="3 4" id="KW-0472">Membrane</keyword>
<dbReference type="RefSeq" id="WP_166935536.1">
    <property type="nucleotide sequence ID" value="NZ_BAAADD010000006.1"/>
</dbReference>
<feature type="transmembrane region" description="Helical" evidence="4">
    <location>
        <begin position="289"/>
        <end position="311"/>
    </location>
</feature>
<feature type="transmembrane region" description="Helical" evidence="4">
    <location>
        <begin position="233"/>
        <end position="252"/>
    </location>
</feature>
<dbReference type="Gene3D" id="1.20.1250.20">
    <property type="entry name" value="MFS general substrate transporter like domains"/>
    <property type="match status" value="2"/>
</dbReference>
<feature type="transmembrane region" description="Helical" evidence="4">
    <location>
        <begin position="199"/>
        <end position="221"/>
    </location>
</feature>
<dbReference type="Proteomes" id="UP001499951">
    <property type="component" value="Unassembled WGS sequence"/>
</dbReference>
<gene>
    <name evidence="6" type="ORF">GCM10008942_25410</name>
</gene>
<feature type="transmembrane region" description="Helical" evidence="4">
    <location>
        <begin position="158"/>
        <end position="178"/>
    </location>
</feature>
<dbReference type="InterPro" id="IPR020846">
    <property type="entry name" value="MFS_dom"/>
</dbReference>
<sequence>MVPQLASIAAILFTTLIFLSGNGLLNTLIPVRANIEGFSTLAIGVIGSAYFAGFLIGCFTGPRWLARVGHVRTFSVCAGLCAAATLTQSIIVAVPGWIILRAAFGFAAANIYITLESWLNDRATNQTRGAIFSSYLGVNFAGLMIGQLLFATARPSSFVLFSMACIFYALCLVPVGLTDQKQPAPAPVPKLRPLKLFKISPVGVAGCIAVGLANNAVWAMAPVYAQSEGLSPGGVALFMVAFTFGGTLVQLPVGRLSDHVDRRWVIAGTCALASAAGVAIALFGGHGNLNLMCAMFGVFGVLMLPLYALSVAHANDRIPRQSFVEASATLLLINSVASVIGPTFAASVMDRFGAPALFFFTAAVHAAMLVFTLIRLGLMKPAGIRARFTPMPPSPVAAELDPRKAEKEDAV</sequence>